<keyword evidence="1" id="KW-0813">Transport</keyword>
<dbReference type="InterPro" id="IPR002178">
    <property type="entry name" value="PTS_EIIA_type-2_dom"/>
</dbReference>
<dbReference type="Gene3D" id="3.40.930.10">
    <property type="entry name" value="Mannitol-specific EII, Chain A"/>
    <property type="match status" value="1"/>
</dbReference>
<keyword evidence="3" id="KW-0762">Sugar transport</keyword>
<evidence type="ECO:0000313" key="10">
    <source>
        <dbReference type="Proteomes" id="UP000265916"/>
    </source>
</evidence>
<organism evidence="9 10">
    <name type="scientific">Psittacicella hinzii</name>
    <dbReference type="NCBI Taxonomy" id="2028575"/>
    <lineage>
        <taxon>Bacteria</taxon>
        <taxon>Pseudomonadati</taxon>
        <taxon>Pseudomonadota</taxon>
        <taxon>Gammaproteobacteria</taxon>
        <taxon>Pasteurellales</taxon>
        <taxon>Psittacicellaceae</taxon>
        <taxon>Psittacicella</taxon>
    </lineage>
</organism>
<dbReference type="GO" id="GO:0016301">
    <property type="term" value="F:kinase activity"/>
    <property type="evidence" value="ECO:0007669"/>
    <property type="project" value="UniProtKB-KW"/>
</dbReference>
<protein>
    <submittedName>
        <fullName evidence="9">Uncharacterized protein</fullName>
    </submittedName>
</protein>
<feature type="domain" description="PTS EIIA type-2" evidence="7">
    <location>
        <begin position="2"/>
        <end position="143"/>
    </location>
</feature>
<comment type="caution">
    <text evidence="9">The sequence shown here is derived from an EMBL/GenBank/DDBJ whole genome shotgun (WGS) entry which is preliminary data.</text>
</comment>
<dbReference type="NCBIfam" id="TIGR01003">
    <property type="entry name" value="PTS_HPr_family"/>
    <property type="match status" value="1"/>
</dbReference>
<dbReference type="PROSITE" id="PS51350">
    <property type="entry name" value="PTS_HPR_DOM"/>
    <property type="match status" value="1"/>
</dbReference>
<keyword evidence="5" id="KW-0598">Phosphotransferase system</keyword>
<evidence type="ECO:0000256" key="2">
    <source>
        <dbReference type="ARBA" id="ARBA00022553"/>
    </source>
</evidence>
<dbReference type="RefSeq" id="WP_119530915.1">
    <property type="nucleotide sequence ID" value="NZ_JBHSSP010000045.1"/>
</dbReference>
<evidence type="ECO:0000256" key="4">
    <source>
        <dbReference type="ARBA" id="ARBA00022679"/>
    </source>
</evidence>
<dbReference type="InterPro" id="IPR050893">
    <property type="entry name" value="Sugar_PTS"/>
</dbReference>
<dbReference type="AlphaFoldDB" id="A0A3A1YML8"/>
<keyword evidence="4" id="KW-0808">Transferase</keyword>
<dbReference type="GO" id="GO:0090563">
    <property type="term" value="F:protein-phosphocysteine-sugar phosphotransferase activity"/>
    <property type="evidence" value="ECO:0007669"/>
    <property type="project" value="TreeGrafter"/>
</dbReference>
<feature type="domain" description="HPr" evidence="8">
    <location>
        <begin position="322"/>
        <end position="411"/>
    </location>
</feature>
<dbReference type="Pfam" id="PF00381">
    <property type="entry name" value="PTS-HPr"/>
    <property type="match status" value="1"/>
</dbReference>
<dbReference type="GO" id="GO:0009401">
    <property type="term" value="P:phosphoenolpyruvate-dependent sugar phosphotransferase system"/>
    <property type="evidence" value="ECO:0007669"/>
    <property type="project" value="UniProtKB-KW"/>
</dbReference>
<accession>A0A3A1YML8</accession>
<evidence type="ECO:0000256" key="6">
    <source>
        <dbReference type="ARBA" id="ARBA00022777"/>
    </source>
</evidence>
<evidence type="ECO:0000259" key="7">
    <source>
        <dbReference type="PROSITE" id="PS51094"/>
    </source>
</evidence>
<evidence type="ECO:0000313" key="9">
    <source>
        <dbReference type="EMBL" id="RIY38801.1"/>
    </source>
</evidence>
<proteinExistence type="predicted"/>
<dbReference type="EMBL" id="NRJG01000052">
    <property type="protein sequence ID" value="RIY38801.1"/>
    <property type="molecule type" value="Genomic_DNA"/>
</dbReference>
<dbReference type="PANTHER" id="PTHR30181">
    <property type="entry name" value="MANNITOL PERMEASE IIC COMPONENT"/>
    <property type="match status" value="1"/>
</dbReference>
<dbReference type="InterPro" id="IPR035895">
    <property type="entry name" value="HPr-like_sf"/>
</dbReference>
<keyword evidence="10" id="KW-1185">Reference proteome</keyword>
<dbReference type="InterPro" id="IPR000032">
    <property type="entry name" value="HPr-like"/>
</dbReference>
<name>A0A3A1YML8_9GAMM</name>
<dbReference type="InterPro" id="IPR016152">
    <property type="entry name" value="PTrfase/Anion_transptr"/>
</dbReference>
<evidence type="ECO:0000256" key="5">
    <source>
        <dbReference type="ARBA" id="ARBA00022683"/>
    </source>
</evidence>
<evidence type="ECO:0000259" key="8">
    <source>
        <dbReference type="PROSITE" id="PS51350"/>
    </source>
</evidence>
<dbReference type="Pfam" id="PF00359">
    <property type="entry name" value="PTS_EIIA_2"/>
    <property type="match status" value="1"/>
</dbReference>
<dbReference type="Proteomes" id="UP000265916">
    <property type="component" value="Unassembled WGS sequence"/>
</dbReference>
<dbReference type="PROSITE" id="PS00369">
    <property type="entry name" value="PTS_HPR_HIS"/>
    <property type="match status" value="1"/>
</dbReference>
<dbReference type="GO" id="GO:0005886">
    <property type="term" value="C:plasma membrane"/>
    <property type="evidence" value="ECO:0007669"/>
    <property type="project" value="TreeGrafter"/>
</dbReference>
<dbReference type="SUPFAM" id="SSF55594">
    <property type="entry name" value="HPr-like"/>
    <property type="match status" value="1"/>
</dbReference>
<dbReference type="CDD" id="cd00367">
    <property type="entry name" value="PTS-HPr_like"/>
    <property type="match status" value="1"/>
</dbReference>
<dbReference type="Gene3D" id="3.30.1340.10">
    <property type="entry name" value="HPr-like"/>
    <property type="match status" value="1"/>
</dbReference>
<gene>
    <name evidence="9" type="ORF">CKF58_03220</name>
</gene>
<reference evidence="9 10" key="1">
    <citation type="submission" date="2017-08" db="EMBL/GenBank/DDBJ databases">
        <title>Reclassification of Bisgaard taxon 37 and 44.</title>
        <authorList>
            <person name="Christensen H."/>
        </authorList>
    </citation>
    <scope>NUCLEOTIDE SEQUENCE [LARGE SCALE GENOMIC DNA]</scope>
    <source>
        <strain evidence="9 10">111</strain>
    </source>
</reference>
<keyword evidence="2" id="KW-0597">Phosphoprotein</keyword>
<dbReference type="PRINTS" id="PR00107">
    <property type="entry name" value="PHOSPHOCPHPR"/>
</dbReference>
<dbReference type="PANTHER" id="PTHR30181:SF3">
    <property type="entry name" value="MULTIPHOSPHORYL TRANSFER PROTEIN"/>
    <property type="match status" value="1"/>
</dbReference>
<dbReference type="PROSITE" id="PS51094">
    <property type="entry name" value="PTS_EIIA_TYPE_2"/>
    <property type="match status" value="1"/>
</dbReference>
<keyword evidence="6" id="KW-0418">Kinase</keyword>
<dbReference type="InterPro" id="IPR001020">
    <property type="entry name" value="PTS_HPr_His_P_site"/>
</dbReference>
<evidence type="ECO:0000256" key="3">
    <source>
        <dbReference type="ARBA" id="ARBA00022597"/>
    </source>
</evidence>
<dbReference type="SUPFAM" id="SSF55804">
    <property type="entry name" value="Phoshotransferase/anion transport protein"/>
    <property type="match status" value="1"/>
</dbReference>
<dbReference type="NCBIfam" id="NF008319">
    <property type="entry name" value="PRK11109.1"/>
    <property type="match status" value="1"/>
</dbReference>
<dbReference type="CDD" id="cd00211">
    <property type="entry name" value="PTS_IIA_fru"/>
    <property type="match status" value="1"/>
</dbReference>
<dbReference type="OrthoDB" id="1640042at2"/>
<evidence type="ECO:0000256" key="1">
    <source>
        <dbReference type="ARBA" id="ARBA00022448"/>
    </source>
</evidence>
<sequence>MLNLSENDVLLNQKAATKEDAIRIVSKVLADNGRVDPGYVDGMLERENQTSTYLDNGVAIPHGTTKTRDLVKQTGVAVVQFPEGVVWNEDGDKTFIAFGIAASSNDHLPILKAITNIIGEEEEAAALTKATTKAQLLRLIQGEPAAAPASANLALIKPELVDLAAKATNLPGLQALNAANLLAQEYISSDFFAKSLETAPVHLGSGLWLNAATCGNKHNGIALVRPAQTLSVNNVPVKALATVVLTAQGDAALLAKLVNHADTLTTGDLATVLGVFGLGLPAQASQPVSVATAATAANNAPAPKHEQVASLSKAAQEVDSSAVVGTFIIHNENGLHARPSTELVRVCKQFNADITVENLSTGSAPVKAKSMVRVTGLGAVKGSELKFTATGADAEQAIAAIGKAIADGLGE</sequence>